<dbReference type="PANTHER" id="PTHR43798:SF33">
    <property type="entry name" value="HYDROLASE, PUTATIVE (AFU_ORTHOLOGUE AFUA_2G14860)-RELATED"/>
    <property type="match status" value="1"/>
</dbReference>
<dbReference type="Proteomes" id="UP000433883">
    <property type="component" value="Unassembled WGS sequence"/>
</dbReference>
<proteinExistence type="predicted"/>
<dbReference type="PRINTS" id="PR00111">
    <property type="entry name" value="ABHYDROLASE"/>
</dbReference>
<dbReference type="GO" id="GO:0016020">
    <property type="term" value="C:membrane"/>
    <property type="evidence" value="ECO:0007669"/>
    <property type="project" value="TreeGrafter"/>
</dbReference>
<gene>
    <name evidence="2" type="ORF">BLS_003558</name>
</gene>
<dbReference type="InterPro" id="IPR029058">
    <property type="entry name" value="AB_hydrolase_fold"/>
</dbReference>
<sequence length="292" mass="31746">MASPDPATLIIPTSHAILSVTSTGPQDASSTLPAILLIHGNSFDSTIFKFILASPLSKLHRIIALDLPGHGQSANAVHPRRTYNQPGYAACTVELLNILGIKEVIILGWSLGGHIGIEMIPLFPGVKGLMIVGTPPVGHEDGELDKAFNFPEGWEKSFAARDDVTPAELTLLAEAAADKPPGGQDLPCEFYDCVKRTDQKARKLMFYHFAAGKCSDQRKIIREAKVPIAVVNGEKDPFINLEFVEKVEYGKLWTGACISMPGLLHAPFYGNPDEFQKLLESFVEEAENGKQD</sequence>
<dbReference type="AlphaFoldDB" id="A0A8H3UQ21"/>
<evidence type="ECO:0000313" key="2">
    <source>
        <dbReference type="EMBL" id="KAE9973558.1"/>
    </source>
</evidence>
<dbReference type="PANTHER" id="PTHR43798">
    <property type="entry name" value="MONOACYLGLYCEROL LIPASE"/>
    <property type="match status" value="1"/>
</dbReference>
<dbReference type="Pfam" id="PF00561">
    <property type="entry name" value="Abhydrolase_1"/>
    <property type="match status" value="1"/>
</dbReference>
<dbReference type="SUPFAM" id="SSF53474">
    <property type="entry name" value="alpha/beta-Hydrolases"/>
    <property type="match status" value="1"/>
</dbReference>
<dbReference type="EMBL" id="WNWQ01000230">
    <property type="protein sequence ID" value="KAE9973558.1"/>
    <property type="molecule type" value="Genomic_DNA"/>
</dbReference>
<feature type="domain" description="AB hydrolase-1" evidence="1">
    <location>
        <begin position="33"/>
        <end position="167"/>
    </location>
</feature>
<dbReference type="InterPro" id="IPR050266">
    <property type="entry name" value="AB_hydrolase_sf"/>
</dbReference>
<organism evidence="2 3">
    <name type="scientific">Venturia inaequalis</name>
    <name type="common">Apple scab fungus</name>
    <dbReference type="NCBI Taxonomy" id="5025"/>
    <lineage>
        <taxon>Eukaryota</taxon>
        <taxon>Fungi</taxon>
        <taxon>Dikarya</taxon>
        <taxon>Ascomycota</taxon>
        <taxon>Pezizomycotina</taxon>
        <taxon>Dothideomycetes</taxon>
        <taxon>Pleosporomycetidae</taxon>
        <taxon>Venturiales</taxon>
        <taxon>Venturiaceae</taxon>
        <taxon>Venturia</taxon>
    </lineage>
</organism>
<name>A0A8H3UQ21_VENIN</name>
<protein>
    <recommendedName>
        <fullName evidence="1">AB hydrolase-1 domain-containing protein</fullName>
    </recommendedName>
</protein>
<evidence type="ECO:0000259" key="1">
    <source>
        <dbReference type="Pfam" id="PF00561"/>
    </source>
</evidence>
<reference evidence="2 3" key="1">
    <citation type="submission" date="2019-11" db="EMBL/GenBank/DDBJ databases">
        <title>Venturia inaequalis Genome Resource.</title>
        <authorList>
            <person name="Lichtner F.J."/>
        </authorList>
    </citation>
    <scope>NUCLEOTIDE SEQUENCE [LARGE SCALE GENOMIC DNA]</scope>
    <source>
        <strain evidence="2">Bline_iso_100314</strain>
    </source>
</reference>
<dbReference type="Gene3D" id="3.40.50.1820">
    <property type="entry name" value="alpha/beta hydrolase"/>
    <property type="match status" value="1"/>
</dbReference>
<accession>A0A8H3UQ21</accession>
<comment type="caution">
    <text evidence="2">The sequence shown here is derived from an EMBL/GenBank/DDBJ whole genome shotgun (WGS) entry which is preliminary data.</text>
</comment>
<evidence type="ECO:0000313" key="3">
    <source>
        <dbReference type="Proteomes" id="UP000433883"/>
    </source>
</evidence>
<dbReference type="InterPro" id="IPR000073">
    <property type="entry name" value="AB_hydrolase_1"/>
</dbReference>